<keyword evidence="1" id="KW-0808">Transferase</keyword>
<accession>A0ABT3JNV8</accession>
<dbReference type="RefSeq" id="WP_265144593.1">
    <property type="nucleotide sequence ID" value="NZ_JAPCHZ010000005.1"/>
</dbReference>
<keyword evidence="2" id="KW-1185">Reference proteome</keyword>
<comment type="caution">
    <text evidence="1">The sequence shown here is derived from an EMBL/GenBank/DDBJ whole genome shotgun (WGS) entry which is preliminary data.</text>
</comment>
<proteinExistence type="predicted"/>
<dbReference type="InterPro" id="IPR014942">
    <property type="entry name" value="AbiEii"/>
</dbReference>
<dbReference type="GO" id="GO:0016740">
    <property type="term" value="F:transferase activity"/>
    <property type="evidence" value="ECO:0007669"/>
    <property type="project" value="UniProtKB-KW"/>
</dbReference>
<sequence>MNAVSEELRKTILELQNFYSVSKFALGGGTNLAMRYQHRISIDIDFISPYMIGKKGFEKIISELHKHFGSSVMKSILINLELGEQYVFLRTFITAEKEIIKVEFLQNMKCLYKPEIVDGIRMIHKNDIGLFKLMSATNRFAKKDIYDLDFITAQIPLTDLYHQLSEKRDRYHLPEHQSLFDLDIEKHVLEHPDLLLEFDEPQKFKSHLPSHTHDRIDIIEGGKSWIEARSSWRLKVRRLFSDLGKDFPNPQGRTQ</sequence>
<dbReference type="EMBL" id="JAPCHZ010000005">
    <property type="protein sequence ID" value="MCW4452468.1"/>
    <property type="molecule type" value="Genomic_DNA"/>
</dbReference>
<protein>
    <submittedName>
        <fullName evidence="1">Nucleotidyl transferase AbiEii/AbiGii toxin family protein</fullName>
    </submittedName>
</protein>
<dbReference type="Proteomes" id="UP001209107">
    <property type="component" value="Unassembled WGS sequence"/>
</dbReference>
<dbReference type="Pfam" id="PF08843">
    <property type="entry name" value="AbiEii"/>
    <property type="match status" value="1"/>
</dbReference>
<name>A0ABT3JNV8_9FLAO</name>
<gene>
    <name evidence="1" type="ORF">OK344_09625</name>
</gene>
<organism evidence="1 2">
    <name type="scientific">Kaistella yananensis</name>
    <dbReference type="NCBI Taxonomy" id="2989820"/>
    <lineage>
        <taxon>Bacteria</taxon>
        <taxon>Pseudomonadati</taxon>
        <taxon>Bacteroidota</taxon>
        <taxon>Flavobacteriia</taxon>
        <taxon>Flavobacteriales</taxon>
        <taxon>Weeksellaceae</taxon>
        <taxon>Chryseobacterium group</taxon>
        <taxon>Kaistella</taxon>
    </lineage>
</organism>
<evidence type="ECO:0000313" key="2">
    <source>
        <dbReference type="Proteomes" id="UP001209107"/>
    </source>
</evidence>
<evidence type="ECO:0000313" key="1">
    <source>
        <dbReference type="EMBL" id="MCW4452468.1"/>
    </source>
</evidence>
<reference evidence="1 2" key="1">
    <citation type="submission" date="2022-10" db="EMBL/GenBank/DDBJ databases">
        <title>Kaistella sp. BT-6-1-3.</title>
        <authorList>
            <person name="Ai J."/>
            <person name="Deng Z."/>
        </authorList>
    </citation>
    <scope>NUCLEOTIDE SEQUENCE [LARGE SCALE GENOMIC DNA]</scope>
    <source>
        <strain evidence="1 2">BT6-1-3</strain>
    </source>
</reference>